<dbReference type="EMBL" id="CAJHUC010002755">
    <property type="protein sequence ID" value="CAD7704330.1"/>
    <property type="molecule type" value="Genomic_DNA"/>
</dbReference>
<dbReference type="AlphaFoldDB" id="A0A8S1JB77"/>
<sequence length="54" mass="6277">MGKKSSPGLLSRLQARLSKYLDENYVTDFVWYLLDALWTFLFTSTLPLTSRVFS</sequence>
<name>A0A8S1JB77_9CHLO</name>
<protein>
    <submittedName>
        <fullName evidence="1">Uncharacterized protein</fullName>
    </submittedName>
</protein>
<evidence type="ECO:0000313" key="1">
    <source>
        <dbReference type="EMBL" id="CAD7704330.1"/>
    </source>
</evidence>
<evidence type="ECO:0000313" key="2">
    <source>
        <dbReference type="Proteomes" id="UP000708148"/>
    </source>
</evidence>
<accession>A0A8S1JB77</accession>
<proteinExistence type="predicted"/>
<organism evidence="1 2">
    <name type="scientific">Ostreobium quekettii</name>
    <dbReference type="NCBI Taxonomy" id="121088"/>
    <lineage>
        <taxon>Eukaryota</taxon>
        <taxon>Viridiplantae</taxon>
        <taxon>Chlorophyta</taxon>
        <taxon>core chlorophytes</taxon>
        <taxon>Ulvophyceae</taxon>
        <taxon>TCBD clade</taxon>
        <taxon>Bryopsidales</taxon>
        <taxon>Ostreobineae</taxon>
        <taxon>Ostreobiaceae</taxon>
        <taxon>Ostreobium</taxon>
    </lineage>
</organism>
<feature type="non-terminal residue" evidence="1">
    <location>
        <position position="54"/>
    </location>
</feature>
<gene>
    <name evidence="1" type="ORF">OSTQU699_LOCUS9685</name>
</gene>
<dbReference type="Proteomes" id="UP000708148">
    <property type="component" value="Unassembled WGS sequence"/>
</dbReference>
<reference evidence="1" key="1">
    <citation type="submission" date="2020-12" db="EMBL/GenBank/DDBJ databases">
        <authorList>
            <person name="Iha C."/>
        </authorList>
    </citation>
    <scope>NUCLEOTIDE SEQUENCE</scope>
</reference>
<comment type="caution">
    <text evidence="1">The sequence shown here is derived from an EMBL/GenBank/DDBJ whole genome shotgun (WGS) entry which is preliminary data.</text>
</comment>
<keyword evidence="2" id="KW-1185">Reference proteome</keyword>